<gene>
    <name evidence="2" type="ORF">STAS_27221</name>
</gene>
<evidence type="ECO:0000256" key="1">
    <source>
        <dbReference type="SAM" id="MobiDB-lite"/>
    </source>
</evidence>
<dbReference type="AlphaFoldDB" id="A0A5A7QXX0"/>
<keyword evidence="2" id="KW-0548">Nucleotidyltransferase</keyword>
<evidence type="ECO:0000313" key="2">
    <source>
        <dbReference type="EMBL" id="GER49949.1"/>
    </source>
</evidence>
<feature type="compositionally biased region" description="Polar residues" evidence="1">
    <location>
        <begin position="74"/>
        <end position="108"/>
    </location>
</feature>
<accession>A0A5A7QXX0</accession>
<keyword evidence="3" id="KW-1185">Reference proteome</keyword>
<feature type="region of interest" description="Disordered" evidence="1">
    <location>
        <begin position="1"/>
        <end position="108"/>
    </location>
</feature>
<dbReference type="GO" id="GO:0003887">
    <property type="term" value="F:DNA-directed DNA polymerase activity"/>
    <property type="evidence" value="ECO:0007669"/>
    <property type="project" value="UniProtKB-KW"/>
</dbReference>
<name>A0A5A7QXX0_STRAF</name>
<keyword evidence="2" id="KW-0808">Transferase</keyword>
<dbReference type="EMBL" id="BKCP01008959">
    <property type="protein sequence ID" value="GER49949.1"/>
    <property type="molecule type" value="Genomic_DNA"/>
</dbReference>
<protein>
    <submittedName>
        <fullName evidence="2">DNA-directed DNA polymerases</fullName>
    </submittedName>
</protein>
<evidence type="ECO:0000313" key="3">
    <source>
        <dbReference type="Proteomes" id="UP000325081"/>
    </source>
</evidence>
<feature type="compositionally biased region" description="Basic and acidic residues" evidence="1">
    <location>
        <begin position="14"/>
        <end position="26"/>
    </location>
</feature>
<reference evidence="3" key="1">
    <citation type="journal article" date="2019" name="Curr. Biol.">
        <title>Genome Sequence of Striga asiatica Provides Insight into the Evolution of Plant Parasitism.</title>
        <authorList>
            <person name="Yoshida S."/>
            <person name="Kim S."/>
            <person name="Wafula E.K."/>
            <person name="Tanskanen J."/>
            <person name="Kim Y.M."/>
            <person name="Honaas L."/>
            <person name="Yang Z."/>
            <person name="Spallek T."/>
            <person name="Conn C.E."/>
            <person name="Ichihashi Y."/>
            <person name="Cheong K."/>
            <person name="Cui S."/>
            <person name="Der J.P."/>
            <person name="Gundlach H."/>
            <person name="Jiao Y."/>
            <person name="Hori C."/>
            <person name="Ishida J.K."/>
            <person name="Kasahara H."/>
            <person name="Kiba T."/>
            <person name="Kim M.S."/>
            <person name="Koo N."/>
            <person name="Laohavisit A."/>
            <person name="Lee Y.H."/>
            <person name="Lumba S."/>
            <person name="McCourt P."/>
            <person name="Mortimer J.C."/>
            <person name="Mutuku J.M."/>
            <person name="Nomura T."/>
            <person name="Sasaki-Sekimoto Y."/>
            <person name="Seto Y."/>
            <person name="Wang Y."/>
            <person name="Wakatake T."/>
            <person name="Sakakibara H."/>
            <person name="Demura T."/>
            <person name="Yamaguchi S."/>
            <person name="Yoneyama K."/>
            <person name="Manabe R.I."/>
            <person name="Nelson D.C."/>
            <person name="Schulman A.H."/>
            <person name="Timko M.P."/>
            <person name="dePamphilis C.W."/>
            <person name="Choi D."/>
            <person name="Shirasu K."/>
        </authorList>
    </citation>
    <scope>NUCLEOTIDE SEQUENCE [LARGE SCALE GENOMIC DNA]</scope>
    <source>
        <strain evidence="3">cv. UVA1</strain>
    </source>
</reference>
<feature type="compositionally biased region" description="Polar residues" evidence="1">
    <location>
        <begin position="33"/>
        <end position="46"/>
    </location>
</feature>
<feature type="compositionally biased region" description="Polar residues" evidence="1">
    <location>
        <begin position="1"/>
        <end position="13"/>
    </location>
</feature>
<proteinExistence type="predicted"/>
<organism evidence="2 3">
    <name type="scientific">Striga asiatica</name>
    <name type="common">Asiatic witchweed</name>
    <name type="synonym">Buchnera asiatica</name>
    <dbReference type="NCBI Taxonomy" id="4170"/>
    <lineage>
        <taxon>Eukaryota</taxon>
        <taxon>Viridiplantae</taxon>
        <taxon>Streptophyta</taxon>
        <taxon>Embryophyta</taxon>
        <taxon>Tracheophyta</taxon>
        <taxon>Spermatophyta</taxon>
        <taxon>Magnoliopsida</taxon>
        <taxon>eudicotyledons</taxon>
        <taxon>Gunneridae</taxon>
        <taxon>Pentapetalae</taxon>
        <taxon>asterids</taxon>
        <taxon>lamiids</taxon>
        <taxon>Lamiales</taxon>
        <taxon>Orobanchaceae</taxon>
        <taxon>Buchnereae</taxon>
        <taxon>Striga</taxon>
    </lineage>
</organism>
<sequence>MTKTGGLAKSNTRQSEKTDMASDKVNKGLPITDGSSIRSENANPTFEGNMATIQPQPQPPQTQQKESTLMPEVQTPQTRQNDLQNQSQPHENTSESPSHQGNQQPQSPQADIVGTYLILRNLILQFQKHAKHAVGTDIIDLLQLSLETDQVALAISVNNESI</sequence>
<dbReference type="Proteomes" id="UP000325081">
    <property type="component" value="Unassembled WGS sequence"/>
</dbReference>
<comment type="caution">
    <text evidence="2">The sequence shown here is derived from an EMBL/GenBank/DDBJ whole genome shotgun (WGS) entry which is preliminary data.</text>
</comment>
<keyword evidence="2" id="KW-0239">DNA-directed DNA polymerase</keyword>